<dbReference type="EMBL" id="NJHN03000090">
    <property type="protein sequence ID" value="KAH9416564.1"/>
    <property type="molecule type" value="Genomic_DNA"/>
</dbReference>
<evidence type="ECO:0000313" key="2">
    <source>
        <dbReference type="Proteomes" id="UP000887458"/>
    </source>
</evidence>
<protein>
    <submittedName>
        <fullName evidence="1">Uncharacterized protein</fullName>
    </submittedName>
</protein>
<name>A0ABQ8J1Y3_DERPT</name>
<proteinExistence type="predicted"/>
<comment type="caution">
    <text evidence="1">The sequence shown here is derived from an EMBL/GenBank/DDBJ whole genome shotgun (WGS) entry which is preliminary data.</text>
</comment>
<dbReference type="Proteomes" id="UP000887458">
    <property type="component" value="Unassembled WGS sequence"/>
</dbReference>
<accession>A0ABQ8J1Y3</accession>
<keyword evidence="2" id="KW-1185">Reference proteome</keyword>
<organism evidence="1 2">
    <name type="scientific">Dermatophagoides pteronyssinus</name>
    <name type="common">European house dust mite</name>
    <dbReference type="NCBI Taxonomy" id="6956"/>
    <lineage>
        <taxon>Eukaryota</taxon>
        <taxon>Metazoa</taxon>
        <taxon>Ecdysozoa</taxon>
        <taxon>Arthropoda</taxon>
        <taxon>Chelicerata</taxon>
        <taxon>Arachnida</taxon>
        <taxon>Acari</taxon>
        <taxon>Acariformes</taxon>
        <taxon>Sarcoptiformes</taxon>
        <taxon>Astigmata</taxon>
        <taxon>Psoroptidia</taxon>
        <taxon>Analgoidea</taxon>
        <taxon>Pyroglyphidae</taxon>
        <taxon>Dermatophagoidinae</taxon>
        <taxon>Dermatophagoides</taxon>
    </lineage>
</organism>
<evidence type="ECO:0000313" key="1">
    <source>
        <dbReference type="EMBL" id="KAH9416564.1"/>
    </source>
</evidence>
<reference evidence="1 2" key="2">
    <citation type="journal article" date="2022" name="Mol. Biol. Evol.">
        <title>Comparative Genomics Reveals Insights into the Divergent Evolution of Astigmatic Mites and Household Pest Adaptations.</title>
        <authorList>
            <person name="Xiong Q."/>
            <person name="Wan A.T."/>
            <person name="Liu X."/>
            <person name="Fung C.S."/>
            <person name="Xiao X."/>
            <person name="Malainual N."/>
            <person name="Hou J."/>
            <person name="Wang L."/>
            <person name="Wang M."/>
            <person name="Yang K.Y."/>
            <person name="Cui Y."/>
            <person name="Leung E.L."/>
            <person name="Nong W."/>
            <person name="Shin S.K."/>
            <person name="Au S.W."/>
            <person name="Jeong K.Y."/>
            <person name="Chew F.T."/>
            <person name="Hui J.H."/>
            <person name="Leung T.F."/>
            <person name="Tungtrongchitr A."/>
            <person name="Zhong N."/>
            <person name="Liu Z."/>
            <person name="Tsui S.K."/>
        </authorList>
    </citation>
    <scope>NUCLEOTIDE SEQUENCE [LARGE SCALE GENOMIC DNA]</scope>
    <source>
        <strain evidence="1">Derp</strain>
    </source>
</reference>
<gene>
    <name evidence="1" type="ORF">DERP_009927</name>
</gene>
<sequence>MDGNRIDLDSFQYKFQSYVINSIAVDLYWLALKIDHKLLSTVINKTKQNNNYNNNQLEFLLIVNFDAKLNEIKV</sequence>
<reference evidence="1 2" key="1">
    <citation type="journal article" date="2018" name="J. Allergy Clin. Immunol.">
        <title>High-quality assembly of Dermatophagoides pteronyssinus genome and transcriptome reveals a wide range of novel allergens.</title>
        <authorList>
            <person name="Liu X.Y."/>
            <person name="Yang K.Y."/>
            <person name="Wang M.Q."/>
            <person name="Kwok J.S."/>
            <person name="Zeng X."/>
            <person name="Yang Z."/>
            <person name="Xiao X.J."/>
            <person name="Lau C.P."/>
            <person name="Li Y."/>
            <person name="Huang Z.M."/>
            <person name="Ba J.G."/>
            <person name="Yim A.K."/>
            <person name="Ouyang C.Y."/>
            <person name="Ngai S.M."/>
            <person name="Chan T.F."/>
            <person name="Leung E.L."/>
            <person name="Liu L."/>
            <person name="Liu Z.G."/>
            <person name="Tsui S.K."/>
        </authorList>
    </citation>
    <scope>NUCLEOTIDE SEQUENCE [LARGE SCALE GENOMIC DNA]</scope>
    <source>
        <strain evidence="1">Derp</strain>
    </source>
</reference>